<sequence>MLMGLLLSGLAGLAVASNTTYHWDRNASTGHGTLRTQTSQDGTVVRVTIHNPPINLYDQNLAQDLYSFVQAIQPQQPGSDGDDHISWPKVVILTSDIKDYWVGSYDVNLLGTENQLDNETTTAIFTQTLATNALIPQLPSIFVAEVNGAATGSGNELLVTCDMTFGGPNASFSTIETAVGDVEGNGGVQYMVRRMGMHRAAEYLLPAQGIGAQEAAQAGWINRAYNSTETLTDAVNAIAYRMSIIPAGGLNATKVAIRSSGPSAAQIQQDLASVLRLIGGKEQQALGPYLRLSDNQTANAFTLNNLRSLSNLQDIVRGILQTAS</sequence>
<feature type="signal peptide" evidence="1">
    <location>
        <begin position="1"/>
        <end position="16"/>
    </location>
</feature>
<name>A0A0D2FPU3_9EURO</name>
<keyword evidence="3" id="KW-1185">Reference proteome</keyword>
<dbReference type="InterPro" id="IPR001753">
    <property type="entry name" value="Enoyl-CoA_hydra/iso"/>
</dbReference>
<evidence type="ECO:0000313" key="2">
    <source>
        <dbReference type="EMBL" id="KIW68590.1"/>
    </source>
</evidence>
<dbReference type="InterPro" id="IPR029045">
    <property type="entry name" value="ClpP/crotonase-like_dom_sf"/>
</dbReference>
<proteinExistence type="predicted"/>
<dbReference type="GO" id="GO:0006635">
    <property type="term" value="P:fatty acid beta-oxidation"/>
    <property type="evidence" value="ECO:0007669"/>
    <property type="project" value="TreeGrafter"/>
</dbReference>
<dbReference type="Proteomes" id="UP000054266">
    <property type="component" value="Unassembled WGS sequence"/>
</dbReference>
<dbReference type="Pfam" id="PF00378">
    <property type="entry name" value="ECH_1"/>
    <property type="match status" value="1"/>
</dbReference>
<dbReference type="AlphaFoldDB" id="A0A0D2FPU3"/>
<dbReference type="EMBL" id="KN846958">
    <property type="protein sequence ID" value="KIW68590.1"/>
    <property type="molecule type" value="Genomic_DNA"/>
</dbReference>
<dbReference type="GO" id="GO:0003824">
    <property type="term" value="F:catalytic activity"/>
    <property type="evidence" value="ECO:0007669"/>
    <property type="project" value="UniProtKB-ARBA"/>
</dbReference>
<feature type="chain" id="PRO_5002253277" description="Enoyl-CoA hydratase" evidence="1">
    <location>
        <begin position="17"/>
        <end position="324"/>
    </location>
</feature>
<accession>A0A0D2FPU3</accession>
<dbReference type="PANTHER" id="PTHR11941:SF54">
    <property type="entry name" value="ENOYL-COA HYDRATASE, MITOCHONDRIAL"/>
    <property type="match status" value="1"/>
</dbReference>
<dbReference type="Gene3D" id="3.90.226.10">
    <property type="entry name" value="2-enoyl-CoA Hydratase, Chain A, domain 1"/>
    <property type="match status" value="1"/>
</dbReference>
<dbReference type="HOGENOM" id="CLU_009834_7_1_1"/>
<evidence type="ECO:0008006" key="4">
    <source>
        <dbReference type="Google" id="ProtNLM"/>
    </source>
</evidence>
<evidence type="ECO:0000313" key="3">
    <source>
        <dbReference type="Proteomes" id="UP000054266"/>
    </source>
</evidence>
<organism evidence="2 3">
    <name type="scientific">Phialophora macrospora</name>
    <dbReference type="NCBI Taxonomy" id="1851006"/>
    <lineage>
        <taxon>Eukaryota</taxon>
        <taxon>Fungi</taxon>
        <taxon>Dikarya</taxon>
        <taxon>Ascomycota</taxon>
        <taxon>Pezizomycotina</taxon>
        <taxon>Eurotiomycetes</taxon>
        <taxon>Chaetothyriomycetidae</taxon>
        <taxon>Chaetothyriales</taxon>
        <taxon>Herpotrichiellaceae</taxon>
        <taxon>Phialophora</taxon>
    </lineage>
</organism>
<reference evidence="2 3" key="1">
    <citation type="submission" date="2015-01" db="EMBL/GenBank/DDBJ databases">
        <title>The Genome Sequence of Capronia semiimmersa CBS27337.</title>
        <authorList>
            <consortium name="The Broad Institute Genomics Platform"/>
            <person name="Cuomo C."/>
            <person name="de Hoog S."/>
            <person name="Gorbushina A."/>
            <person name="Stielow B."/>
            <person name="Teixiera M."/>
            <person name="Abouelleil A."/>
            <person name="Chapman S.B."/>
            <person name="Priest M."/>
            <person name="Young S.K."/>
            <person name="Wortman J."/>
            <person name="Nusbaum C."/>
            <person name="Birren B."/>
        </authorList>
    </citation>
    <scope>NUCLEOTIDE SEQUENCE [LARGE SCALE GENOMIC DNA]</scope>
    <source>
        <strain evidence="2 3">CBS 27337</strain>
    </source>
</reference>
<evidence type="ECO:0000256" key="1">
    <source>
        <dbReference type="SAM" id="SignalP"/>
    </source>
</evidence>
<dbReference type="SUPFAM" id="SSF52096">
    <property type="entry name" value="ClpP/crotonase"/>
    <property type="match status" value="1"/>
</dbReference>
<keyword evidence="1" id="KW-0732">Signal</keyword>
<protein>
    <recommendedName>
        <fullName evidence="4">Enoyl-CoA hydratase</fullName>
    </recommendedName>
</protein>
<dbReference type="STRING" id="5601.A0A0D2FPU3"/>
<dbReference type="CDD" id="cd06558">
    <property type="entry name" value="crotonase-like"/>
    <property type="match status" value="1"/>
</dbReference>
<gene>
    <name evidence="2" type="ORF">PV04_04528</name>
</gene>
<dbReference type="PANTHER" id="PTHR11941">
    <property type="entry name" value="ENOYL-COA HYDRATASE-RELATED"/>
    <property type="match status" value="1"/>
</dbReference>